<organism evidence="2 3">
    <name type="scientific">Parapedobacter luteus</name>
    <dbReference type="NCBI Taxonomy" id="623280"/>
    <lineage>
        <taxon>Bacteria</taxon>
        <taxon>Pseudomonadati</taxon>
        <taxon>Bacteroidota</taxon>
        <taxon>Sphingobacteriia</taxon>
        <taxon>Sphingobacteriales</taxon>
        <taxon>Sphingobacteriaceae</taxon>
        <taxon>Parapedobacter</taxon>
    </lineage>
</organism>
<accession>A0A1T5BVT8</accession>
<sequence>MRGQLSVYPDEETDRLIVSLLRRIPQFIAEMKDTSLLRKVYFTMRIHEHHLGYVWYRFQRYFSYRASAASGLPPHDGTPYSKSEYIRVYQQPSQFDLDRASLAGMICAMSEIFASVCTVYHINTRRYHYFGEPHTVSKRLLQVAQDNLPFPGTDAESDAVHEDMDTLFEDWESVLLRPFMVFIFRYLRDEGYNWQYRSDYLAASKRIESGAFGHRSGRSEDDEQEEPDGYELQPVEPEDLAPGADQYKQHGLSDISFESSYIEFVQEDPEPSVSAYIEVYGVEPDGYPPRMDEY</sequence>
<keyword evidence="3" id="KW-1185">Reference proteome</keyword>
<feature type="compositionally biased region" description="Acidic residues" evidence="1">
    <location>
        <begin position="220"/>
        <end position="229"/>
    </location>
</feature>
<evidence type="ECO:0000256" key="1">
    <source>
        <dbReference type="SAM" id="MobiDB-lite"/>
    </source>
</evidence>
<evidence type="ECO:0000313" key="3">
    <source>
        <dbReference type="Proteomes" id="UP000190541"/>
    </source>
</evidence>
<dbReference type="Proteomes" id="UP000190541">
    <property type="component" value="Unassembled WGS sequence"/>
</dbReference>
<dbReference type="OrthoDB" id="9847826at2"/>
<name>A0A1T5BVT8_9SPHI</name>
<reference evidence="2 3" key="1">
    <citation type="submission" date="2017-02" db="EMBL/GenBank/DDBJ databases">
        <authorList>
            <person name="Peterson S.W."/>
        </authorList>
    </citation>
    <scope>NUCLEOTIDE SEQUENCE [LARGE SCALE GENOMIC DNA]</scope>
    <source>
        <strain evidence="2 3">DSM 22899</strain>
    </source>
</reference>
<dbReference type="AlphaFoldDB" id="A0A1T5BVT8"/>
<protein>
    <submittedName>
        <fullName evidence="2">Uncharacterized protein</fullName>
    </submittedName>
</protein>
<gene>
    <name evidence="2" type="ORF">SAMN05660226_01796</name>
</gene>
<evidence type="ECO:0000313" key="2">
    <source>
        <dbReference type="EMBL" id="SKB51277.1"/>
    </source>
</evidence>
<dbReference type="RefSeq" id="WP_079716459.1">
    <property type="nucleotide sequence ID" value="NZ_FUYS01000003.1"/>
</dbReference>
<feature type="region of interest" description="Disordered" evidence="1">
    <location>
        <begin position="212"/>
        <end position="248"/>
    </location>
</feature>
<dbReference type="EMBL" id="FUYS01000003">
    <property type="protein sequence ID" value="SKB51277.1"/>
    <property type="molecule type" value="Genomic_DNA"/>
</dbReference>
<proteinExistence type="predicted"/>